<comment type="caution">
    <text evidence="2">The sequence shown here is derived from an EMBL/GenBank/DDBJ whole genome shotgun (WGS) entry which is preliminary data.</text>
</comment>
<proteinExistence type="predicted"/>
<evidence type="ECO:0000313" key="3">
    <source>
        <dbReference type="Proteomes" id="UP000479710"/>
    </source>
</evidence>
<feature type="compositionally biased region" description="Polar residues" evidence="1">
    <location>
        <begin position="49"/>
        <end position="60"/>
    </location>
</feature>
<dbReference type="EMBL" id="SPHZ02000009">
    <property type="protein sequence ID" value="KAF0900113.1"/>
    <property type="molecule type" value="Genomic_DNA"/>
</dbReference>
<sequence>MDRRAKRSHGGLMDRWSKDCSAMLQSSGCSNALACNRRWEKMAQGRGVATSSGPARQSNDVGGIRGYG</sequence>
<gene>
    <name evidence="2" type="ORF">E2562_026840</name>
</gene>
<organism evidence="2 3">
    <name type="scientific">Oryza meyeriana var. granulata</name>
    <dbReference type="NCBI Taxonomy" id="110450"/>
    <lineage>
        <taxon>Eukaryota</taxon>
        <taxon>Viridiplantae</taxon>
        <taxon>Streptophyta</taxon>
        <taxon>Embryophyta</taxon>
        <taxon>Tracheophyta</taxon>
        <taxon>Spermatophyta</taxon>
        <taxon>Magnoliopsida</taxon>
        <taxon>Liliopsida</taxon>
        <taxon>Poales</taxon>
        <taxon>Poaceae</taxon>
        <taxon>BOP clade</taxon>
        <taxon>Oryzoideae</taxon>
        <taxon>Oryzeae</taxon>
        <taxon>Oryzinae</taxon>
        <taxon>Oryza</taxon>
        <taxon>Oryza meyeriana</taxon>
    </lineage>
</organism>
<accession>A0A6G1CKG2</accession>
<protein>
    <submittedName>
        <fullName evidence="2">Uncharacterized protein</fullName>
    </submittedName>
</protein>
<reference evidence="2 3" key="1">
    <citation type="submission" date="2019-11" db="EMBL/GenBank/DDBJ databases">
        <title>Whole genome sequence of Oryza granulata.</title>
        <authorList>
            <person name="Li W."/>
        </authorList>
    </citation>
    <scope>NUCLEOTIDE SEQUENCE [LARGE SCALE GENOMIC DNA]</scope>
    <source>
        <strain evidence="3">cv. Menghai</strain>
        <tissue evidence="2">Leaf</tissue>
    </source>
</reference>
<evidence type="ECO:0000313" key="2">
    <source>
        <dbReference type="EMBL" id="KAF0900113.1"/>
    </source>
</evidence>
<evidence type="ECO:0000256" key="1">
    <source>
        <dbReference type="SAM" id="MobiDB-lite"/>
    </source>
</evidence>
<dbReference type="AlphaFoldDB" id="A0A6G1CKG2"/>
<keyword evidence="3" id="KW-1185">Reference proteome</keyword>
<feature type="region of interest" description="Disordered" evidence="1">
    <location>
        <begin position="43"/>
        <end position="68"/>
    </location>
</feature>
<dbReference type="Proteomes" id="UP000479710">
    <property type="component" value="Unassembled WGS sequence"/>
</dbReference>
<name>A0A6G1CKG2_9ORYZ</name>